<evidence type="ECO:0000313" key="2">
    <source>
        <dbReference type="Proteomes" id="UP001331761"/>
    </source>
</evidence>
<dbReference type="Proteomes" id="UP001331761">
    <property type="component" value="Unassembled WGS sequence"/>
</dbReference>
<reference evidence="1 2" key="1">
    <citation type="submission" date="2019-10" db="EMBL/GenBank/DDBJ databases">
        <title>Assembly and Annotation for the nematode Trichostrongylus colubriformis.</title>
        <authorList>
            <person name="Martin J."/>
        </authorList>
    </citation>
    <scope>NUCLEOTIDE SEQUENCE [LARGE SCALE GENOMIC DNA]</scope>
    <source>
        <strain evidence="1">G859</strain>
        <tissue evidence="1">Whole worm</tissue>
    </source>
</reference>
<keyword evidence="2" id="KW-1185">Reference proteome</keyword>
<gene>
    <name evidence="1" type="ORF">GCK32_022354</name>
</gene>
<comment type="caution">
    <text evidence="1">The sequence shown here is derived from an EMBL/GenBank/DDBJ whole genome shotgun (WGS) entry which is preliminary data.</text>
</comment>
<dbReference type="AlphaFoldDB" id="A0AAN8F3J5"/>
<protein>
    <submittedName>
        <fullName evidence="1">Uncharacterized protein</fullName>
    </submittedName>
</protein>
<sequence>PIVPRIFVIMAARASHFGTVRRTSVSALLVSPAPNANTISTSA</sequence>
<name>A0AAN8F3J5_TRICO</name>
<accession>A0AAN8F3J5</accession>
<proteinExistence type="predicted"/>
<feature type="non-terminal residue" evidence="1">
    <location>
        <position position="1"/>
    </location>
</feature>
<dbReference type="EMBL" id="WIXE01025596">
    <property type="protein sequence ID" value="KAK5964588.1"/>
    <property type="molecule type" value="Genomic_DNA"/>
</dbReference>
<organism evidence="1 2">
    <name type="scientific">Trichostrongylus colubriformis</name>
    <name type="common">Black scour worm</name>
    <dbReference type="NCBI Taxonomy" id="6319"/>
    <lineage>
        <taxon>Eukaryota</taxon>
        <taxon>Metazoa</taxon>
        <taxon>Ecdysozoa</taxon>
        <taxon>Nematoda</taxon>
        <taxon>Chromadorea</taxon>
        <taxon>Rhabditida</taxon>
        <taxon>Rhabditina</taxon>
        <taxon>Rhabditomorpha</taxon>
        <taxon>Strongyloidea</taxon>
        <taxon>Trichostrongylidae</taxon>
        <taxon>Trichostrongylus</taxon>
    </lineage>
</organism>
<evidence type="ECO:0000313" key="1">
    <source>
        <dbReference type="EMBL" id="KAK5964588.1"/>
    </source>
</evidence>